<dbReference type="InterPro" id="IPR049539">
    <property type="entry name" value="SPL"/>
</dbReference>
<comment type="caution">
    <text evidence="1">The sequence shown here is derived from an EMBL/GenBank/DDBJ whole genome shotgun (WGS) entry which is preliminary data.</text>
</comment>
<proteinExistence type="predicted"/>
<accession>A0A178TGX7</accession>
<evidence type="ECO:0000313" key="2">
    <source>
        <dbReference type="Proteomes" id="UP000078336"/>
    </source>
</evidence>
<reference evidence="1 2" key="1">
    <citation type="submission" date="2016-03" db="EMBL/GenBank/DDBJ databases">
        <title>Spore heat resistance.</title>
        <authorList>
            <person name="Boekhorst J."/>
            <person name="Berendsen E.M."/>
            <person name="Wells-Bennik M.H."/>
            <person name="Kuipers O.P."/>
        </authorList>
    </citation>
    <scope>NUCLEOTIDE SEQUENCE [LARGE SCALE GENOMIC DNA]</scope>
    <source>
        <strain evidence="1 2">AF16</strain>
    </source>
</reference>
<keyword evidence="2" id="KW-1185">Reference proteome</keyword>
<dbReference type="GO" id="GO:0016829">
    <property type="term" value="F:lyase activity"/>
    <property type="evidence" value="ECO:0007669"/>
    <property type="project" value="UniProtKB-KW"/>
</dbReference>
<dbReference type="Proteomes" id="UP000078336">
    <property type="component" value="Unassembled WGS sequence"/>
</dbReference>
<organism evidence="1 2">
    <name type="scientific">Anoxybacillus flavithermus</name>
    <dbReference type="NCBI Taxonomy" id="33934"/>
    <lineage>
        <taxon>Bacteria</taxon>
        <taxon>Bacillati</taxon>
        <taxon>Bacillota</taxon>
        <taxon>Bacilli</taxon>
        <taxon>Bacillales</taxon>
        <taxon>Anoxybacillaceae</taxon>
        <taxon>Anoxybacillus</taxon>
    </lineage>
</organism>
<keyword evidence="1" id="KW-0456">Lyase</keyword>
<protein>
    <submittedName>
        <fullName evidence="1">Spore photoproduct lyase</fullName>
    </submittedName>
</protein>
<dbReference type="EMBL" id="LUCQ01000062">
    <property type="protein sequence ID" value="OAO80846.1"/>
    <property type="molecule type" value="Genomic_DNA"/>
</dbReference>
<dbReference type="Gene3D" id="3.80.30.30">
    <property type="match status" value="1"/>
</dbReference>
<name>A0A178TGX7_9BACL</name>
<gene>
    <name evidence="1" type="ORF">TAF16_0906</name>
</gene>
<dbReference type="Pfam" id="PF20903">
    <property type="entry name" value="SPL"/>
    <property type="match status" value="1"/>
</dbReference>
<sequence>MKSCIPQLVYFESEALHYPLGFIVAPIYMHDGWEEGYFELFERLHANLRK</sequence>
<dbReference type="PATRIC" id="fig|33934.6.peg.2258"/>
<evidence type="ECO:0000313" key="1">
    <source>
        <dbReference type="EMBL" id="OAO80846.1"/>
    </source>
</evidence>
<dbReference type="AlphaFoldDB" id="A0A178TGX7"/>